<dbReference type="GeneID" id="94837221"/>
<evidence type="ECO:0000256" key="2">
    <source>
        <dbReference type="SAM" id="Phobius"/>
    </source>
</evidence>
<gene>
    <name evidence="3" type="ORF">TRFO_22357</name>
</gene>
<comment type="caution">
    <text evidence="3">The sequence shown here is derived from an EMBL/GenBank/DDBJ whole genome shotgun (WGS) entry which is preliminary data.</text>
</comment>
<accession>A0A1J4KCJ7</accession>
<feature type="region of interest" description="Disordered" evidence="1">
    <location>
        <begin position="684"/>
        <end position="709"/>
    </location>
</feature>
<evidence type="ECO:0000256" key="1">
    <source>
        <dbReference type="SAM" id="MobiDB-lite"/>
    </source>
</evidence>
<dbReference type="AlphaFoldDB" id="A0A1J4KCJ7"/>
<name>A0A1J4KCJ7_9EUKA</name>
<proteinExistence type="predicted"/>
<dbReference type="RefSeq" id="XP_068362075.1">
    <property type="nucleotide sequence ID" value="XM_068502517.1"/>
</dbReference>
<keyword evidence="2" id="KW-0472">Membrane</keyword>
<dbReference type="Proteomes" id="UP000179807">
    <property type="component" value="Unassembled WGS sequence"/>
</dbReference>
<dbReference type="EMBL" id="MLAK01000653">
    <property type="protein sequence ID" value="OHT08939.1"/>
    <property type="molecule type" value="Genomic_DNA"/>
</dbReference>
<dbReference type="VEuPathDB" id="TrichDB:TRFO_22357"/>
<keyword evidence="4" id="KW-1185">Reference proteome</keyword>
<reference evidence="3" key="1">
    <citation type="submission" date="2016-10" db="EMBL/GenBank/DDBJ databases">
        <authorList>
            <person name="Benchimol M."/>
            <person name="Almeida L.G."/>
            <person name="Vasconcelos A.T."/>
            <person name="Perreira-Neves A."/>
            <person name="Rosa I.A."/>
            <person name="Tasca T."/>
            <person name="Bogo M.R."/>
            <person name="de Souza W."/>
        </authorList>
    </citation>
    <scope>NUCLEOTIDE SEQUENCE [LARGE SCALE GENOMIC DNA]</scope>
    <source>
        <strain evidence="3">K</strain>
    </source>
</reference>
<keyword evidence="2" id="KW-0812">Transmembrane</keyword>
<keyword evidence="2" id="KW-1133">Transmembrane helix</keyword>
<sequence length="943" mass="105281">MFSFLLFASSFSQKIFFACGTEKHMKEFYYRVKSGSSYSDEIKCQVDSLTKRELDANLNDIIQVKNAEIDTCTEWTDVQTVNKIPSESDLLNYILISTGMFNPNGKQQCRYTYSVEMTNRLRGYTVEYQNHTTAKFESFPYRSTKLLSEKSDSTGYFSLKITNSELSGCSGVSHNYEVTDHYKTKFDLTRTYLNKNIMLKKCYLEPEYIVRAKNSLPSPYTVEYLDAGSYKEIAQGGYQEFAEKSSFTQSFYISNSNLQSCTRVQISTTAQNEDTSFSVYDITKDMIPSGSCTETQQYYVDIENNVNLAGVTITAYVDGTQIPLPVHQTKSTEFTVELKATAEGNNECQAITLLNNKGSITSKTYRDTVTIVNSDVPPVCHPQEATYYLELDNRIDIENAVLSYTLNGETKTLNSGLNSLTSENAISITVIISIPGKCSNAVVQTYQFSANQDHEYAITNDDVPSECKENPDQSSYCYCVPTCPFPDESCQEKTFTEITAELRDQTIDDLMILMNGEGNLNDLDISVRNSIIINASSSSAKLTGTLKSRNVDTKVSILSYDSSTMNEVTLDLKHSGQLFNGNEFPISMKSKVPPCLMNERVNSLNIDFGDLEKDGEYIPAYVSTSPINNLRFTSTKGTFDYASVQTDVVEFAESLRLKGRKQSNQMRKREAPLLIYKYKFVKEDGGDQPIPPPSDDDKPDPPEELPDVNGCIGSCLGQESTTLEKISQNYKGKTIGSLQLIFHGDFNLNDLQVDVKESIMLMSLSGKMTGKLTSQNVDTLIMIGADNGTIEDISIEAINSGIAKKYEISAINEEIPPIALMSKISSLKIDFGDLEKDGEYIPAYVSIEEITNLDFKTTKGEFTLKDPQKVEVTFSKRSKLLEEGGTEDKFYIYQYKLDKKSDSNNTGMIVGIVVAVVVVIVIVVVVVIVLKKRKSKHDSSSSK</sequence>
<evidence type="ECO:0000313" key="3">
    <source>
        <dbReference type="EMBL" id="OHT08939.1"/>
    </source>
</evidence>
<evidence type="ECO:0000313" key="4">
    <source>
        <dbReference type="Proteomes" id="UP000179807"/>
    </source>
</evidence>
<protein>
    <submittedName>
        <fullName evidence="3">Uncharacterized protein</fullName>
    </submittedName>
</protein>
<organism evidence="3 4">
    <name type="scientific">Tritrichomonas foetus</name>
    <dbReference type="NCBI Taxonomy" id="1144522"/>
    <lineage>
        <taxon>Eukaryota</taxon>
        <taxon>Metamonada</taxon>
        <taxon>Parabasalia</taxon>
        <taxon>Tritrichomonadida</taxon>
        <taxon>Tritrichomonadidae</taxon>
        <taxon>Tritrichomonas</taxon>
    </lineage>
</organism>
<feature type="transmembrane region" description="Helical" evidence="2">
    <location>
        <begin position="908"/>
        <end position="930"/>
    </location>
</feature>